<feature type="transmembrane region" description="Helical" evidence="10">
    <location>
        <begin position="35"/>
        <end position="57"/>
    </location>
</feature>
<keyword evidence="2" id="KW-0813">Transport</keyword>
<dbReference type="GO" id="GO:0006813">
    <property type="term" value="P:potassium ion transport"/>
    <property type="evidence" value="ECO:0007669"/>
    <property type="project" value="UniProtKB-KW"/>
</dbReference>
<feature type="domain" description="Cation/H+ exchanger transmembrane" evidence="11">
    <location>
        <begin position="65"/>
        <end position="369"/>
    </location>
</feature>
<evidence type="ECO:0000256" key="2">
    <source>
        <dbReference type="ARBA" id="ARBA00022448"/>
    </source>
</evidence>
<keyword evidence="5" id="KW-0630">Potassium</keyword>
<evidence type="ECO:0000259" key="11">
    <source>
        <dbReference type="Pfam" id="PF00999"/>
    </source>
</evidence>
<dbReference type="InterPro" id="IPR006153">
    <property type="entry name" value="Cation/H_exchanger_TM"/>
</dbReference>
<evidence type="ECO:0000256" key="8">
    <source>
        <dbReference type="ARBA" id="ARBA00023136"/>
    </source>
</evidence>
<dbReference type="PANTHER" id="PTHR32468:SF17">
    <property type="entry name" value="CATION_H(+) ANTIPORTER 4"/>
    <property type="match status" value="1"/>
</dbReference>
<proteinExistence type="inferred from homology"/>
<dbReference type="Gene3D" id="1.20.1530.20">
    <property type="match status" value="1"/>
</dbReference>
<evidence type="ECO:0000256" key="5">
    <source>
        <dbReference type="ARBA" id="ARBA00022958"/>
    </source>
</evidence>
<dbReference type="AlphaFoldDB" id="A0A067E9B1"/>
<keyword evidence="6 10" id="KW-1133">Transmembrane helix</keyword>
<evidence type="ECO:0000256" key="3">
    <source>
        <dbReference type="ARBA" id="ARBA00022538"/>
    </source>
</evidence>
<name>A0A067E9B1_CITSI</name>
<reference evidence="12 13" key="1">
    <citation type="submission" date="2014-04" db="EMBL/GenBank/DDBJ databases">
        <authorList>
            <consortium name="International Citrus Genome Consortium"/>
            <person name="Gmitter F."/>
            <person name="Chen C."/>
            <person name="Farmerie W."/>
            <person name="Harkins T."/>
            <person name="Desany B."/>
            <person name="Mohiuddin M."/>
            <person name="Kodira C."/>
            <person name="Borodovsky M."/>
            <person name="Lomsadze A."/>
            <person name="Burns P."/>
            <person name="Jenkins J."/>
            <person name="Prochnik S."/>
            <person name="Shu S."/>
            <person name="Chapman J."/>
            <person name="Pitluck S."/>
            <person name="Schmutz J."/>
            <person name="Rokhsar D."/>
        </authorList>
    </citation>
    <scope>NUCLEOTIDE SEQUENCE</scope>
</reference>
<dbReference type="Pfam" id="PF00999">
    <property type="entry name" value="Na_H_Exchanger"/>
    <property type="match status" value="1"/>
</dbReference>
<evidence type="ECO:0000256" key="1">
    <source>
        <dbReference type="ARBA" id="ARBA00004141"/>
    </source>
</evidence>
<evidence type="ECO:0000256" key="6">
    <source>
        <dbReference type="ARBA" id="ARBA00022989"/>
    </source>
</evidence>
<evidence type="ECO:0000313" key="13">
    <source>
        <dbReference type="Proteomes" id="UP000027120"/>
    </source>
</evidence>
<feature type="transmembrane region" description="Helical" evidence="10">
    <location>
        <begin position="211"/>
        <end position="229"/>
    </location>
</feature>
<sequence length="733" mass="81883">MNSLSGNVTRVCLKLPPKVQSQGLWKRFSSFNYNWLEFSLPRFELTIALIFIITQSLRSILKRFGFPLFTSQLLGSFLNVCVVGTIGSFGFAFFLFLMGVKMDPTMITRVSKKALYLGLLAVAAPLVAALLIPPVFNLKQLDRWKTLYISPCYTSSSFPTISCLLNDLRISNSELGRTGLSSAIVSDLLGIVLIVAFSSDREAVQVGIRVFVKRLFYVSVFLVFIFLVIRPTMKLVVQCTPGGRPVHPIVVTILTMLFLFSVFITKWFPQFMVSAPYALGLAVPHGPPLGSALVEKFEGMVDQLLLPLFVTAWMRVSTFNFFGTKNTLTNGSALIAALVGLVKFVVCALPPLYNEMPTKDAIALACIMSILGRAPTVGGTFKSVPQPRLEIPARTGRHRFSQQRRLPCDSNWGANPIKPLKGTPLPVEPTLCWYKCIYIIRYHRRIYYIFFYLKLLEPELYSNVFFLIIYTASIVPVLVKALHDPSRKYAGYYRRNIMDAKLNSELQIVACIHVPDNVRAVINFLDISSNKWGAVTVNTFTAVSPPSLMQDEICTLALDELASLIILPFDRTCVRVLNSTVLEKAPCSLGILIDPGNMMDQIQDTSTQRTVRLTVVHLTAANCEESEGWDKVLDSVMSRDIKTNGCMNYIEKEVNDDGPETTVIIRSMVNEFDLILVGRRYNLESQQTSGLKEWSEFPELGILGDLLASVEFSGRCSALVVQQQQIRKATSLK</sequence>
<feature type="transmembrane region" description="Helical" evidence="10">
    <location>
        <begin position="77"/>
        <end position="102"/>
    </location>
</feature>
<dbReference type="InterPro" id="IPR038770">
    <property type="entry name" value="Na+/solute_symporter_sf"/>
</dbReference>
<comment type="similarity">
    <text evidence="9">Belongs to the monovalent cation:proton antiporter 2 (CPA2) transporter (TC 2.A.37) family. CHX (TC 2.A.37.4) subfamily.</text>
</comment>
<accession>A0A067E9B1</accession>
<dbReference type="GO" id="GO:0016020">
    <property type="term" value="C:membrane"/>
    <property type="evidence" value="ECO:0007669"/>
    <property type="project" value="UniProtKB-SubCell"/>
</dbReference>
<evidence type="ECO:0000256" key="9">
    <source>
        <dbReference type="ARBA" id="ARBA00038341"/>
    </source>
</evidence>
<dbReference type="GO" id="GO:0006885">
    <property type="term" value="P:regulation of pH"/>
    <property type="evidence" value="ECO:0000318"/>
    <property type="project" value="GO_Central"/>
</dbReference>
<dbReference type="InterPro" id="IPR050794">
    <property type="entry name" value="CPA2_transporter"/>
</dbReference>
<dbReference type="PANTHER" id="PTHR32468">
    <property type="entry name" value="CATION/H + ANTIPORTER"/>
    <property type="match status" value="1"/>
</dbReference>
<evidence type="ECO:0000256" key="10">
    <source>
        <dbReference type="SAM" id="Phobius"/>
    </source>
</evidence>
<dbReference type="EMBL" id="KK785047">
    <property type="protein sequence ID" value="KDO51764.1"/>
    <property type="molecule type" value="Genomic_DNA"/>
</dbReference>
<feature type="transmembrane region" description="Helical" evidence="10">
    <location>
        <begin position="180"/>
        <end position="199"/>
    </location>
</feature>
<keyword evidence="3" id="KW-0633">Potassium transport</keyword>
<comment type="subcellular location">
    <subcellularLocation>
        <location evidence="1">Membrane</location>
        <topology evidence="1">Multi-pass membrane protein</topology>
    </subcellularLocation>
</comment>
<keyword evidence="4 10" id="KW-0812">Transmembrane</keyword>
<feature type="transmembrane region" description="Helical" evidence="10">
    <location>
        <begin position="334"/>
        <end position="353"/>
    </location>
</feature>
<keyword evidence="8 10" id="KW-0472">Membrane</keyword>
<evidence type="ECO:0000256" key="4">
    <source>
        <dbReference type="ARBA" id="ARBA00022692"/>
    </source>
</evidence>
<organism evidence="12 13">
    <name type="scientific">Citrus sinensis</name>
    <name type="common">Sweet orange</name>
    <name type="synonym">Citrus aurantium var. sinensis</name>
    <dbReference type="NCBI Taxonomy" id="2711"/>
    <lineage>
        <taxon>Eukaryota</taxon>
        <taxon>Viridiplantae</taxon>
        <taxon>Streptophyta</taxon>
        <taxon>Embryophyta</taxon>
        <taxon>Tracheophyta</taxon>
        <taxon>Spermatophyta</taxon>
        <taxon>Magnoliopsida</taxon>
        <taxon>eudicotyledons</taxon>
        <taxon>Gunneridae</taxon>
        <taxon>Pentapetalae</taxon>
        <taxon>rosids</taxon>
        <taxon>malvids</taxon>
        <taxon>Sapindales</taxon>
        <taxon>Rutaceae</taxon>
        <taxon>Aurantioideae</taxon>
        <taxon>Citrus</taxon>
    </lineage>
</organism>
<evidence type="ECO:0000313" key="12">
    <source>
        <dbReference type="EMBL" id="KDO51764.1"/>
    </source>
</evidence>
<feature type="transmembrane region" description="Helical" evidence="10">
    <location>
        <begin position="249"/>
        <end position="268"/>
    </location>
</feature>
<feature type="transmembrane region" description="Helical" evidence="10">
    <location>
        <begin position="460"/>
        <end position="479"/>
    </location>
</feature>
<dbReference type="GO" id="GO:0015297">
    <property type="term" value="F:antiporter activity"/>
    <property type="evidence" value="ECO:0007669"/>
    <property type="project" value="InterPro"/>
</dbReference>
<evidence type="ECO:0000256" key="7">
    <source>
        <dbReference type="ARBA" id="ARBA00023065"/>
    </source>
</evidence>
<gene>
    <name evidence="12" type="ORF">CISIN_1g039207mg</name>
</gene>
<dbReference type="Proteomes" id="UP000027120">
    <property type="component" value="Unassembled WGS sequence"/>
</dbReference>
<feature type="transmembrane region" description="Helical" evidence="10">
    <location>
        <begin position="114"/>
        <end position="136"/>
    </location>
</feature>
<protein>
    <recommendedName>
        <fullName evidence="11">Cation/H+ exchanger transmembrane domain-containing protein</fullName>
    </recommendedName>
</protein>
<dbReference type="GO" id="GO:1902600">
    <property type="term" value="P:proton transmembrane transport"/>
    <property type="evidence" value="ECO:0007669"/>
    <property type="project" value="InterPro"/>
</dbReference>
<dbReference type="GO" id="GO:0012505">
    <property type="term" value="C:endomembrane system"/>
    <property type="evidence" value="ECO:0000318"/>
    <property type="project" value="GO_Central"/>
</dbReference>
<keyword evidence="7" id="KW-0406">Ion transport</keyword>
<dbReference type="GO" id="GO:0098662">
    <property type="term" value="P:inorganic cation transmembrane transport"/>
    <property type="evidence" value="ECO:0000318"/>
    <property type="project" value="GO_Central"/>
</dbReference>
<keyword evidence="13" id="KW-1185">Reference proteome</keyword>